<dbReference type="InterPro" id="IPR016181">
    <property type="entry name" value="Acyl_CoA_acyltransferase"/>
</dbReference>
<name>A0A5C8KCX6_9BACT</name>
<protein>
    <submittedName>
        <fullName evidence="2">GNAT family N-acetyltransferase</fullName>
    </submittedName>
</protein>
<dbReference type="Pfam" id="PF13302">
    <property type="entry name" value="Acetyltransf_3"/>
    <property type="match status" value="1"/>
</dbReference>
<dbReference type="PROSITE" id="PS51186">
    <property type="entry name" value="GNAT"/>
    <property type="match status" value="1"/>
</dbReference>
<dbReference type="OrthoDB" id="893030at2"/>
<gene>
    <name evidence="2" type="ORF">FVR03_04230</name>
</gene>
<dbReference type="EMBL" id="VRTY01000010">
    <property type="protein sequence ID" value="TXK50867.1"/>
    <property type="molecule type" value="Genomic_DNA"/>
</dbReference>
<evidence type="ECO:0000313" key="3">
    <source>
        <dbReference type="Proteomes" id="UP000321926"/>
    </source>
</evidence>
<comment type="caution">
    <text evidence="2">The sequence shown here is derived from an EMBL/GenBank/DDBJ whole genome shotgun (WGS) entry which is preliminary data.</text>
</comment>
<dbReference type="InterPro" id="IPR000182">
    <property type="entry name" value="GNAT_dom"/>
</dbReference>
<dbReference type="Proteomes" id="UP000321926">
    <property type="component" value="Unassembled WGS sequence"/>
</dbReference>
<dbReference type="Gene3D" id="3.40.630.30">
    <property type="match status" value="1"/>
</dbReference>
<feature type="domain" description="N-acetyltransferase" evidence="1">
    <location>
        <begin position="8"/>
        <end position="171"/>
    </location>
</feature>
<keyword evidence="2" id="KW-0808">Transferase</keyword>
<evidence type="ECO:0000313" key="2">
    <source>
        <dbReference type="EMBL" id="TXK50867.1"/>
    </source>
</evidence>
<evidence type="ECO:0000259" key="1">
    <source>
        <dbReference type="PROSITE" id="PS51186"/>
    </source>
</evidence>
<dbReference type="PANTHER" id="PTHR43415:SF3">
    <property type="entry name" value="GNAT-FAMILY ACETYLTRANSFERASE"/>
    <property type="match status" value="1"/>
</dbReference>
<dbReference type="SUPFAM" id="SSF55729">
    <property type="entry name" value="Acyl-CoA N-acyltransferases (Nat)"/>
    <property type="match status" value="1"/>
</dbReference>
<organism evidence="2 3">
    <name type="scientific">Pontibacter qinzhouensis</name>
    <dbReference type="NCBI Taxonomy" id="2603253"/>
    <lineage>
        <taxon>Bacteria</taxon>
        <taxon>Pseudomonadati</taxon>
        <taxon>Bacteroidota</taxon>
        <taxon>Cytophagia</taxon>
        <taxon>Cytophagales</taxon>
        <taxon>Hymenobacteraceae</taxon>
        <taxon>Pontibacter</taxon>
    </lineage>
</organism>
<keyword evidence="3" id="KW-1185">Reference proteome</keyword>
<dbReference type="PANTHER" id="PTHR43415">
    <property type="entry name" value="SPERMIDINE N(1)-ACETYLTRANSFERASE"/>
    <property type="match status" value="1"/>
</dbReference>
<dbReference type="AlphaFoldDB" id="A0A5C8KCX6"/>
<accession>A0A5C8KCX6</accession>
<sequence>MLLKSDHTYLRALEPVDLDFLYTLENDTRVWQVGNTLMPYSRFVLEQYLENAALDIFTVKQLRLVICTHNHKAVGAIDLFDFEPLHQRAGIGIVIAGPERGKGYAAEALQVLLEYGRQILQLHQVYCSVTADNEASLHLFQKAGFAEIGVRRQWLRTPTGWQDVVDFQKLL</sequence>
<dbReference type="RefSeq" id="WP_147920520.1">
    <property type="nucleotide sequence ID" value="NZ_VRTY01000010.1"/>
</dbReference>
<dbReference type="GO" id="GO:0016747">
    <property type="term" value="F:acyltransferase activity, transferring groups other than amino-acyl groups"/>
    <property type="evidence" value="ECO:0007669"/>
    <property type="project" value="InterPro"/>
</dbReference>
<reference evidence="2 3" key="1">
    <citation type="submission" date="2019-08" db="EMBL/GenBank/DDBJ databases">
        <authorList>
            <person name="Shi S."/>
        </authorList>
    </citation>
    <scope>NUCLEOTIDE SEQUENCE [LARGE SCALE GENOMIC DNA]</scope>
    <source>
        <strain evidence="2 3">GY10130</strain>
    </source>
</reference>
<proteinExistence type="predicted"/>